<reference evidence="2" key="1">
    <citation type="journal article" date="2022" name="Mol. Ecol. Resour.">
        <title>The genomes of chicory, endive, great burdock and yacon provide insights into Asteraceae palaeo-polyploidization history and plant inulin production.</title>
        <authorList>
            <person name="Fan W."/>
            <person name="Wang S."/>
            <person name="Wang H."/>
            <person name="Wang A."/>
            <person name="Jiang F."/>
            <person name="Liu H."/>
            <person name="Zhao H."/>
            <person name="Xu D."/>
            <person name="Zhang Y."/>
        </authorList>
    </citation>
    <scope>NUCLEOTIDE SEQUENCE [LARGE SCALE GENOMIC DNA]</scope>
    <source>
        <strain evidence="2">cv. Yunnan</strain>
    </source>
</reference>
<organism evidence="1 2">
    <name type="scientific">Smallanthus sonchifolius</name>
    <dbReference type="NCBI Taxonomy" id="185202"/>
    <lineage>
        <taxon>Eukaryota</taxon>
        <taxon>Viridiplantae</taxon>
        <taxon>Streptophyta</taxon>
        <taxon>Embryophyta</taxon>
        <taxon>Tracheophyta</taxon>
        <taxon>Spermatophyta</taxon>
        <taxon>Magnoliopsida</taxon>
        <taxon>eudicotyledons</taxon>
        <taxon>Gunneridae</taxon>
        <taxon>Pentapetalae</taxon>
        <taxon>asterids</taxon>
        <taxon>campanulids</taxon>
        <taxon>Asterales</taxon>
        <taxon>Asteraceae</taxon>
        <taxon>Asteroideae</taxon>
        <taxon>Heliantheae alliance</taxon>
        <taxon>Millerieae</taxon>
        <taxon>Smallanthus</taxon>
    </lineage>
</organism>
<keyword evidence="2" id="KW-1185">Reference proteome</keyword>
<dbReference type="Proteomes" id="UP001056120">
    <property type="component" value="Linkage Group LG02"/>
</dbReference>
<dbReference type="EMBL" id="CM042019">
    <property type="protein sequence ID" value="KAI3825658.1"/>
    <property type="molecule type" value="Genomic_DNA"/>
</dbReference>
<sequence length="248" mass="27234">MFSHDSKPKLSEHSDKQQEEGDVESVDESSEGGDEEAVNDGAEGSDSEDTKSDSSDSDDAPSQAHPRRLKKVTLPESSSKRKRQSTSSEYEPDSDSDAAIQRQIRESINKKRGDRQQQAIPREVEDSSQRQRRKPQLTLDVAVTSIAEEVPVIVTLPLPSVHVAIEALYNLEEGEIDSGDDWDEDDDVVIEFPKGNGEGEYEFEDGEIFEVPSFESQLDTGSVEIANNVEASTEASPADPTPVDPEAQ</sequence>
<accession>A0ACB9K048</accession>
<proteinExistence type="predicted"/>
<evidence type="ECO:0000313" key="1">
    <source>
        <dbReference type="EMBL" id="KAI3825658.1"/>
    </source>
</evidence>
<evidence type="ECO:0000313" key="2">
    <source>
        <dbReference type="Proteomes" id="UP001056120"/>
    </source>
</evidence>
<gene>
    <name evidence="1" type="ORF">L1987_07194</name>
</gene>
<protein>
    <submittedName>
        <fullName evidence="1">Uncharacterized protein</fullName>
    </submittedName>
</protein>
<reference evidence="1 2" key="2">
    <citation type="journal article" date="2022" name="Mol. Ecol. Resour.">
        <title>The genomes of chicory, endive, great burdock and yacon provide insights into Asteraceae paleo-polyploidization history and plant inulin production.</title>
        <authorList>
            <person name="Fan W."/>
            <person name="Wang S."/>
            <person name="Wang H."/>
            <person name="Wang A."/>
            <person name="Jiang F."/>
            <person name="Liu H."/>
            <person name="Zhao H."/>
            <person name="Xu D."/>
            <person name="Zhang Y."/>
        </authorList>
    </citation>
    <scope>NUCLEOTIDE SEQUENCE [LARGE SCALE GENOMIC DNA]</scope>
    <source>
        <strain evidence="2">cv. Yunnan</strain>
        <tissue evidence="1">Leaves</tissue>
    </source>
</reference>
<name>A0ACB9K048_9ASTR</name>
<comment type="caution">
    <text evidence="1">The sequence shown here is derived from an EMBL/GenBank/DDBJ whole genome shotgun (WGS) entry which is preliminary data.</text>
</comment>